<evidence type="ECO:0000259" key="3">
    <source>
        <dbReference type="PROSITE" id="PS50001"/>
    </source>
</evidence>
<comment type="caution">
    <text evidence="4">The sequence shown here is derived from an EMBL/GenBank/DDBJ whole genome shotgun (WGS) entry which is preliminary data.</text>
</comment>
<dbReference type="Proteomes" id="UP001562425">
    <property type="component" value="Unassembled WGS sequence"/>
</dbReference>
<dbReference type="PANTHER" id="PTHR19969">
    <property type="entry name" value="SH2-SH3 ADAPTOR PROTEIN-RELATED"/>
    <property type="match status" value="1"/>
</dbReference>
<gene>
    <name evidence="4" type="ORF">pipiens_016292</name>
</gene>
<protein>
    <recommendedName>
        <fullName evidence="3">SH2 domain-containing protein</fullName>
    </recommendedName>
</protein>
<evidence type="ECO:0000256" key="1">
    <source>
        <dbReference type="ARBA" id="ARBA00022999"/>
    </source>
</evidence>
<dbReference type="InterPro" id="IPR036860">
    <property type="entry name" value="SH2_dom_sf"/>
</dbReference>
<dbReference type="InterPro" id="IPR051184">
    <property type="entry name" value="Tyrosine-phos_adapter"/>
</dbReference>
<evidence type="ECO:0000256" key="2">
    <source>
        <dbReference type="PROSITE-ProRule" id="PRU00191"/>
    </source>
</evidence>
<evidence type="ECO:0000313" key="4">
    <source>
        <dbReference type="EMBL" id="KAL1377406.1"/>
    </source>
</evidence>
<dbReference type="Gene3D" id="3.30.505.10">
    <property type="entry name" value="SH2 domain"/>
    <property type="match status" value="1"/>
</dbReference>
<dbReference type="PANTHER" id="PTHR19969:SF14">
    <property type="entry name" value="DREADLOCKS, ISOFORM B"/>
    <property type="match status" value="1"/>
</dbReference>
<keyword evidence="1 2" id="KW-0727">SH2 domain</keyword>
<proteinExistence type="predicted"/>
<dbReference type="Pfam" id="PF00017">
    <property type="entry name" value="SH2"/>
    <property type="match status" value="1"/>
</dbReference>
<keyword evidence="5" id="KW-1185">Reference proteome</keyword>
<evidence type="ECO:0000313" key="5">
    <source>
        <dbReference type="Proteomes" id="UP001562425"/>
    </source>
</evidence>
<accession>A0ABD1CLX2</accession>
<name>A0ABD1CLX2_CULPP</name>
<dbReference type="InterPro" id="IPR000980">
    <property type="entry name" value="SH2"/>
</dbReference>
<dbReference type="PROSITE" id="PS50001">
    <property type="entry name" value="SH2"/>
    <property type="match status" value="1"/>
</dbReference>
<feature type="domain" description="SH2" evidence="3">
    <location>
        <begin position="1"/>
        <end position="68"/>
    </location>
</feature>
<reference evidence="4 5" key="1">
    <citation type="submission" date="2024-05" db="EMBL/GenBank/DDBJ databases">
        <title>Culex pipiens pipiens assembly and annotation.</title>
        <authorList>
            <person name="Alout H."/>
            <person name="Durand T."/>
        </authorList>
    </citation>
    <scope>NUCLEOTIDE SEQUENCE [LARGE SCALE GENOMIC DNA]</scope>
    <source>
        <strain evidence="4">HA-2024</strain>
        <tissue evidence="4">Whole body</tissue>
    </source>
</reference>
<dbReference type="AlphaFoldDB" id="A0ABD1CLX2"/>
<dbReference type="EMBL" id="JBEHCU010010995">
    <property type="protein sequence ID" value="KAL1377406.1"/>
    <property type="molecule type" value="Genomic_DNA"/>
</dbReference>
<sequence length="74" mass="8547">MLSFVLGDYSVSLKAPGRNKHFRVHVEGNMYCIGQRKFHTLDQLVDHYQRAPIYTNKQGEKLYLVRPLPKANGT</sequence>
<dbReference type="SUPFAM" id="SSF55550">
    <property type="entry name" value="SH2 domain"/>
    <property type="match status" value="1"/>
</dbReference>
<organism evidence="4 5">
    <name type="scientific">Culex pipiens pipiens</name>
    <name type="common">Northern house mosquito</name>
    <dbReference type="NCBI Taxonomy" id="38569"/>
    <lineage>
        <taxon>Eukaryota</taxon>
        <taxon>Metazoa</taxon>
        <taxon>Ecdysozoa</taxon>
        <taxon>Arthropoda</taxon>
        <taxon>Hexapoda</taxon>
        <taxon>Insecta</taxon>
        <taxon>Pterygota</taxon>
        <taxon>Neoptera</taxon>
        <taxon>Endopterygota</taxon>
        <taxon>Diptera</taxon>
        <taxon>Nematocera</taxon>
        <taxon>Culicoidea</taxon>
        <taxon>Culicidae</taxon>
        <taxon>Culicinae</taxon>
        <taxon>Culicini</taxon>
        <taxon>Culex</taxon>
        <taxon>Culex</taxon>
    </lineage>
</organism>